<feature type="domain" description="JmjC" evidence="5">
    <location>
        <begin position="449"/>
        <end position="474"/>
    </location>
</feature>
<dbReference type="EC" id="1.14.11.-" evidence="3"/>
<accession>A0A5P1FN30</accession>
<dbReference type="GO" id="GO:0005506">
    <property type="term" value="F:iron ion binding"/>
    <property type="evidence" value="ECO:0007669"/>
    <property type="project" value="UniProtKB-UniRule"/>
</dbReference>
<evidence type="ECO:0000256" key="3">
    <source>
        <dbReference type="RuleBase" id="RU366061"/>
    </source>
</evidence>
<evidence type="ECO:0000313" key="7">
    <source>
        <dbReference type="Proteomes" id="UP000243459"/>
    </source>
</evidence>
<reference evidence="7" key="1">
    <citation type="journal article" date="2017" name="Nat. Commun.">
        <title>The asparagus genome sheds light on the origin and evolution of a young Y chromosome.</title>
        <authorList>
            <person name="Harkess A."/>
            <person name="Zhou J."/>
            <person name="Xu C."/>
            <person name="Bowers J.E."/>
            <person name="Van der Hulst R."/>
            <person name="Ayyampalayam S."/>
            <person name="Mercati F."/>
            <person name="Riccardi P."/>
            <person name="McKain M.R."/>
            <person name="Kakrana A."/>
            <person name="Tang H."/>
            <person name="Ray J."/>
            <person name="Groenendijk J."/>
            <person name="Arikit S."/>
            <person name="Mathioni S.M."/>
            <person name="Nakano M."/>
            <person name="Shan H."/>
            <person name="Telgmann-Rauber A."/>
            <person name="Kanno A."/>
            <person name="Yue Z."/>
            <person name="Chen H."/>
            <person name="Li W."/>
            <person name="Chen Y."/>
            <person name="Xu X."/>
            <person name="Zhang Y."/>
            <person name="Luo S."/>
            <person name="Chen H."/>
            <person name="Gao J."/>
            <person name="Mao Z."/>
            <person name="Pires J.C."/>
            <person name="Luo M."/>
            <person name="Kudrna D."/>
            <person name="Wing R.A."/>
            <person name="Meyers B.C."/>
            <person name="Yi K."/>
            <person name="Kong H."/>
            <person name="Lavrijsen P."/>
            <person name="Sunseri F."/>
            <person name="Falavigna A."/>
            <person name="Ye Y."/>
            <person name="Leebens-Mack J.H."/>
            <person name="Chen G."/>
        </authorList>
    </citation>
    <scope>NUCLEOTIDE SEQUENCE [LARGE SCALE GENOMIC DNA]</scope>
    <source>
        <strain evidence="7">cv. DH0086</strain>
    </source>
</reference>
<comment type="function">
    <text evidence="3">Oxygenase that can act as both a histone lysine demethylase and a ribosomal histidine hydroxylase.</text>
</comment>
<comment type="subcellular location">
    <subcellularLocation>
        <location evidence="3">Nucleus</location>
    </subcellularLocation>
</comment>
<dbReference type="Proteomes" id="UP000243459">
    <property type="component" value="Chromosome 1"/>
</dbReference>
<gene>
    <name evidence="6" type="ORF">A4U43_C01F6530</name>
</gene>
<evidence type="ECO:0000256" key="1">
    <source>
        <dbReference type="ARBA" id="ARBA00022723"/>
    </source>
</evidence>
<dbReference type="InterPro" id="IPR003347">
    <property type="entry name" value="JmjC_dom"/>
</dbReference>
<dbReference type="GO" id="GO:0032453">
    <property type="term" value="F:histone H3K4 demethylase activity"/>
    <property type="evidence" value="ECO:0007669"/>
    <property type="project" value="TreeGrafter"/>
</dbReference>
<dbReference type="Gramene" id="ONK79454">
    <property type="protein sequence ID" value="ONK79454"/>
    <property type="gene ID" value="A4U43_C01F6530"/>
</dbReference>
<dbReference type="AlphaFoldDB" id="A0A5P1FN30"/>
<proteinExistence type="inferred from homology"/>
<keyword evidence="3" id="KW-0804">Transcription</keyword>
<dbReference type="PANTHER" id="PTHR13096">
    <property type="entry name" value="MINA53 MYC INDUCED NUCLEAR ANTIGEN"/>
    <property type="match status" value="1"/>
</dbReference>
<evidence type="ECO:0000256" key="2">
    <source>
        <dbReference type="ARBA" id="ARBA00023004"/>
    </source>
</evidence>
<dbReference type="SUPFAM" id="SSF51197">
    <property type="entry name" value="Clavaminate synthase-like"/>
    <property type="match status" value="1"/>
</dbReference>
<dbReference type="EMBL" id="CM007381">
    <property type="protein sequence ID" value="ONK79454.1"/>
    <property type="molecule type" value="Genomic_DNA"/>
</dbReference>
<keyword evidence="3" id="KW-0539">Nucleus</keyword>
<keyword evidence="1 3" id="KW-0479">Metal-binding</keyword>
<keyword evidence="3" id="KW-0805">Transcription regulation</keyword>
<protein>
    <recommendedName>
        <fullName evidence="3">Bifunctional lysine-specific demethylase and histidyl-hydroxylase</fullName>
        <ecNumber evidence="3">1.14.11.-</ecNumber>
    </recommendedName>
</protein>
<organism evidence="6 7">
    <name type="scientific">Asparagus officinalis</name>
    <name type="common">Garden asparagus</name>
    <dbReference type="NCBI Taxonomy" id="4686"/>
    <lineage>
        <taxon>Eukaryota</taxon>
        <taxon>Viridiplantae</taxon>
        <taxon>Streptophyta</taxon>
        <taxon>Embryophyta</taxon>
        <taxon>Tracheophyta</taxon>
        <taxon>Spermatophyta</taxon>
        <taxon>Magnoliopsida</taxon>
        <taxon>Liliopsida</taxon>
        <taxon>Asparagales</taxon>
        <taxon>Asparagaceae</taxon>
        <taxon>Asparagoideae</taxon>
        <taxon>Asparagus</taxon>
    </lineage>
</organism>
<dbReference type="InterPro" id="IPR039994">
    <property type="entry name" value="NO66-like"/>
</dbReference>
<feature type="region of interest" description="Disordered" evidence="4">
    <location>
        <begin position="1"/>
        <end position="32"/>
    </location>
</feature>
<keyword evidence="3" id="KW-0560">Oxidoreductase</keyword>
<evidence type="ECO:0000256" key="4">
    <source>
        <dbReference type="SAM" id="MobiDB-lite"/>
    </source>
</evidence>
<name>A0A5P1FN30_ASPOF</name>
<keyword evidence="3" id="KW-0223">Dioxygenase</keyword>
<dbReference type="PANTHER" id="PTHR13096:SF9">
    <property type="entry name" value="BIFUNCTIONAL LYSINE-SPECIFIC DEMETHYLASE AND HISTIDYL-HYDROXYLASE"/>
    <property type="match status" value="1"/>
</dbReference>
<comment type="cofactor">
    <cofactor evidence="3">
        <name>Fe(2+)</name>
        <dbReference type="ChEBI" id="CHEBI:29033"/>
    </cofactor>
    <text evidence="3">Binds 1 Fe(2+) ion per subunit.</text>
</comment>
<dbReference type="GO" id="GO:0051864">
    <property type="term" value="F:histone H3K36 demethylase activity"/>
    <property type="evidence" value="ECO:0007669"/>
    <property type="project" value="TreeGrafter"/>
</dbReference>
<dbReference type="Pfam" id="PF08007">
    <property type="entry name" value="JmjC_2"/>
    <property type="match status" value="1"/>
</dbReference>
<keyword evidence="7" id="KW-1185">Reference proteome</keyword>
<evidence type="ECO:0000259" key="5">
    <source>
        <dbReference type="Pfam" id="PF08007"/>
    </source>
</evidence>
<dbReference type="GO" id="GO:0005730">
    <property type="term" value="C:nucleolus"/>
    <property type="evidence" value="ECO:0007669"/>
    <property type="project" value="TreeGrafter"/>
</dbReference>
<evidence type="ECO:0000313" key="6">
    <source>
        <dbReference type="EMBL" id="ONK79454.1"/>
    </source>
</evidence>
<sequence length="701" mass="78985">MEEEGNLSSGGKRRRTEKEPCPPPPPLHLPLDPNDITSFDRAAFPQILAAAISTRNPSARSLVKRSLRSLAKTPPLLFPRSFLSLLPLLLASKHPSVARLSLEVIGAAALCSFESNARIASDEATVKGLVATVPECPFLSMDNKSSDRSLRAYKDNKLPTSLLDAAVILIDTSAEESLNNISEEPVENVFPLLKKLFQKMQRSAVPIVRSTKYDIASVIFKITMNRALSPNWAASDVRLSIFGTESEFMNFIMDYWEESPCLIQNTLNNTENEATIFSSLIHCFDPATTETILYSVLQHLVACPPITSDELDIFLFLNEARGVLGSPIVYGQDIRVLKTQKLSSGVDQGDAGKEMHFFNDNTASKLTDVADIPMCKEAFQDGYTLAIRGMEFRFDKIAAVADGLAILFGQPSVGANIYLTPPGSQATHLPRLYEPVATVSSLKNDESGDIQYILNSGDVLYIPRGFVHEARTVSNENESRHDTSSGFSLHLTLGIEVEPPFEWEGFAHIALHCWNEKQKQSTPTITDLRLRNQRAMFLMLLHMEIRLIATDNPAFRKACMVAAFSLSSDTLLWKHKETFDYIIENINANTKFMEAFEWSKLVVKERKDDSLQWMKWLRHLPQEGDGKEKMDFNNLLKVFEDFFLFYTDHITEATADFFNFKTEFCRDVIFEDACTCFKTLLEKYRKTRRQYMNGMLSLHST</sequence>
<comment type="similarity">
    <text evidence="3">Belongs to the ROX family.</text>
</comment>
<dbReference type="Gene3D" id="2.60.120.650">
    <property type="entry name" value="Cupin"/>
    <property type="match status" value="2"/>
</dbReference>
<dbReference type="OMA" id="LHRKHEI"/>
<keyword evidence="2 3" id="KW-0408">Iron</keyword>